<evidence type="ECO:0000313" key="1">
    <source>
        <dbReference type="EMBL" id="KMZ58775.1"/>
    </source>
</evidence>
<evidence type="ECO:0000313" key="2">
    <source>
        <dbReference type="Proteomes" id="UP000036987"/>
    </source>
</evidence>
<dbReference type="EMBL" id="LFYR01001898">
    <property type="protein sequence ID" value="KMZ58775.1"/>
    <property type="molecule type" value="Genomic_DNA"/>
</dbReference>
<gene>
    <name evidence="1" type="ORF">ZOSMA_74G01190</name>
</gene>
<dbReference type="Proteomes" id="UP000036987">
    <property type="component" value="Unassembled WGS sequence"/>
</dbReference>
<protein>
    <submittedName>
        <fullName evidence="1">Uncharacterized protein</fullName>
    </submittedName>
</protein>
<comment type="caution">
    <text evidence="1">The sequence shown here is derived from an EMBL/GenBank/DDBJ whole genome shotgun (WGS) entry which is preliminary data.</text>
</comment>
<keyword evidence="2" id="KW-1185">Reference proteome</keyword>
<organism evidence="1 2">
    <name type="scientific">Zostera marina</name>
    <name type="common">Eelgrass</name>
    <dbReference type="NCBI Taxonomy" id="29655"/>
    <lineage>
        <taxon>Eukaryota</taxon>
        <taxon>Viridiplantae</taxon>
        <taxon>Streptophyta</taxon>
        <taxon>Embryophyta</taxon>
        <taxon>Tracheophyta</taxon>
        <taxon>Spermatophyta</taxon>
        <taxon>Magnoliopsida</taxon>
        <taxon>Liliopsida</taxon>
        <taxon>Zosteraceae</taxon>
        <taxon>Zostera</taxon>
    </lineage>
</organism>
<reference evidence="2" key="1">
    <citation type="journal article" date="2016" name="Nature">
        <title>The genome of the seagrass Zostera marina reveals angiosperm adaptation to the sea.</title>
        <authorList>
            <person name="Olsen J.L."/>
            <person name="Rouze P."/>
            <person name="Verhelst B."/>
            <person name="Lin Y.-C."/>
            <person name="Bayer T."/>
            <person name="Collen J."/>
            <person name="Dattolo E."/>
            <person name="De Paoli E."/>
            <person name="Dittami S."/>
            <person name="Maumus F."/>
            <person name="Michel G."/>
            <person name="Kersting A."/>
            <person name="Lauritano C."/>
            <person name="Lohaus R."/>
            <person name="Toepel M."/>
            <person name="Tonon T."/>
            <person name="Vanneste K."/>
            <person name="Amirebrahimi M."/>
            <person name="Brakel J."/>
            <person name="Bostroem C."/>
            <person name="Chovatia M."/>
            <person name="Grimwood J."/>
            <person name="Jenkins J.W."/>
            <person name="Jueterbock A."/>
            <person name="Mraz A."/>
            <person name="Stam W.T."/>
            <person name="Tice H."/>
            <person name="Bornberg-Bauer E."/>
            <person name="Green P.J."/>
            <person name="Pearson G.A."/>
            <person name="Procaccini G."/>
            <person name="Duarte C.M."/>
            <person name="Schmutz J."/>
            <person name="Reusch T.B.H."/>
            <person name="Van de Peer Y."/>
        </authorList>
    </citation>
    <scope>NUCLEOTIDE SEQUENCE [LARGE SCALE GENOMIC DNA]</scope>
    <source>
        <strain evidence="2">cv. Finnish</strain>
    </source>
</reference>
<sequence>MVGLEPDKIRTELQFWHVRPGVSGYVPSMPSDVDLVAVTIGQCRP</sequence>
<accession>A0A0K9NS19</accession>
<name>A0A0K9NS19_ZOSMR</name>
<dbReference type="AlphaFoldDB" id="A0A0K9NS19"/>
<proteinExistence type="predicted"/>